<evidence type="ECO:0000313" key="2">
    <source>
        <dbReference type="Proteomes" id="UP000499080"/>
    </source>
</evidence>
<accession>A0A4Y2ISY8</accession>
<dbReference type="AlphaFoldDB" id="A0A4Y2ISY8"/>
<dbReference type="EMBL" id="BGPR01002899">
    <property type="protein sequence ID" value="GBM80694.1"/>
    <property type="molecule type" value="Genomic_DNA"/>
</dbReference>
<reference evidence="1 2" key="1">
    <citation type="journal article" date="2019" name="Sci. Rep.">
        <title>Orb-weaving spider Araneus ventricosus genome elucidates the spidroin gene catalogue.</title>
        <authorList>
            <person name="Kono N."/>
            <person name="Nakamura H."/>
            <person name="Ohtoshi R."/>
            <person name="Moran D.A.P."/>
            <person name="Shinohara A."/>
            <person name="Yoshida Y."/>
            <person name="Fujiwara M."/>
            <person name="Mori M."/>
            <person name="Tomita M."/>
            <person name="Arakawa K."/>
        </authorList>
    </citation>
    <scope>NUCLEOTIDE SEQUENCE [LARGE SCALE GENOMIC DNA]</scope>
</reference>
<evidence type="ECO:0000313" key="1">
    <source>
        <dbReference type="EMBL" id="GBM80694.1"/>
    </source>
</evidence>
<protein>
    <submittedName>
        <fullName evidence="1">Uncharacterized protein</fullName>
    </submittedName>
</protein>
<proteinExistence type="predicted"/>
<dbReference type="Proteomes" id="UP000499080">
    <property type="component" value="Unassembled WGS sequence"/>
</dbReference>
<sequence length="120" mass="14072">MLYGPYIFRSNQPIPNASETSWWLQIVVASRQRLYAERHPMRRTPAINFFARMTGNRVPFKDLPERERSAGLWTSKRMCYIRYRRFQVWSDESASVRVPVPASGGFSEKRNTSVTCSNQH</sequence>
<organism evidence="1 2">
    <name type="scientific">Araneus ventricosus</name>
    <name type="common">Orbweaver spider</name>
    <name type="synonym">Epeira ventricosa</name>
    <dbReference type="NCBI Taxonomy" id="182803"/>
    <lineage>
        <taxon>Eukaryota</taxon>
        <taxon>Metazoa</taxon>
        <taxon>Ecdysozoa</taxon>
        <taxon>Arthropoda</taxon>
        <taxon>Chelicerata</taxon>
        <taxon>Arachnida</taxon>
        <taxon>Araneae</taxon>
        <taxon>Araneomorphae</taxon>
        <taxon>Entelegynae</taxon>
        <taxon>Araneoidea</taxon>
        <taxon>Araneidae</taxon>
        <taxon>Araneus</taxon>
    </lineage>
</organism>
<comment type="caution">
    <text evidence="1">The sequence shown here is derived from an EMBL/GenBank/DDBJ whole genome shotgun (WGS) entry which is preliminary data.</text>
</comment>
<keyword evidence="2" id="KW-1185">Reference proteome</keyword>
<gene>
    <name evidence="1" type="ORF">AVEN_137217_1</name>
</gene>
<name>A0A4Y2ISY8_ARAVE</name>